<evidence type="ECO:0000256" key="6">
    <source>
        <dbReference type="RuleBase" id="RU280813"/>
    </source>
</evidence>
<dbReference type="PANTHER" id="PTHR31552:SF8">
    <property type="entry name" value="SERPENTINE RECEPTOR CLASS GAMMA"/>
    <property type="match status" value="1"/>
</dbReference>
<comment type="similarity">
    <text evidence="2 6">Belongs to the nematode receptor-like protein srg family.</text>
</comment>
<feature type="transmembrane region" description="Helical" evidence="6">
    <location>
        <begin position="127"/>
        <end position="148"/>
    </location>
</feature>
<feature type="transmembrane region" description="Helical" evidence="6">
    <location>
        <begin position="622"/>
        <end position="641"/>
    </location>
</feature>
<comment type="caution">
    <text evidence="6">Lacks conserved residue(s) required for the propagation of feature annotation.</text>
</comment>
<sequence>MLPAWVFILYYSYGVPLVAIYIVTLCVLINNRKAYNSAFYRLIIIFAINDLLSYINAQFILRAPLSSLFYSLVFSKIEDGVTWYPVVFLFLRVSAELLSFLGTTLMALNRLTSLLLPFQHNYLWKTYLNPVILVCYLLPFAAYGYILFNKAVLLCGKGKSGEVTACFVNYDHSFTYFGLSVNKVNRVLLVVIPLITGAMNITAVCLLYLRKKSLKTSKEWSREINFTICSVAIFLAHLNYGIQTNLVMVKMDVDEATRFAYGLGIGIPIIYDVTMFISDLIQYADGQFFLRGPVSPFWYNHVFSKIENGVTWYPVFFLFLRVSLELVALFGSILMAFNRVTSILLPLNHERLWKKFLFPLVAMCYACPCVLYGFVLFNKAVMVCGTKDGEIVACFVNYDHTFTYFGLTIRKVVRILYVLLPVVAGALNALALTLLFTRKKPLKENRQWQREIRFTIFSTVLFIDHLGCGIAVNLYTATMNLGDTTASSYMLGLLMPLVYDFTIMVAVASLLLPSRALRREIVELFKRTSPKGAEKSSSSVTKDLIQYADAQFFLRGPVSTFWYNHVFSKIEDGVTWYPVFFLFLRVSLELVALFGSILMAFSRATSILLPLHHERFWRTFSIPLIVTCYTCPCFLYGFVLFNKAVLLCGYKDDEIVACFVNYDHTFTYLGLSISKIVRILYILLPVVAGAFNALALALLFARKRPLTNNRQWRREIRFTIFSTVLFIDHLGCGIAVNFYTATMNLEDATLSSYMLGLLMPLIYDFTMLVTVASLLLPSRALRAEIVEIFRKTSATSREYTSSVTKVQHVNGIPFIRRMSSRMSSFLQERS</sequence>
<evidence type="ECO:0000256" key="3">
    <source>
        <dbReference type="ARBA" id="ARBA00022692"/>
    </source>
</evidence>
<feature type="transmembrane region" description="Helical" evidence="6">
    <location>
        <begin position="456"/>
        <end position="477"/>
    </location>
</feature>
<proteinExistence type="inferred from homology"/>
<feature type="transmembrane region" description="Helical" evidence="6">
    <location>
        <begin position="224"/>
        <end position="242"/>
    </location>
</feature>
<dbReference type="InterPro" id="IPR000609">
    <property type="entry name" value="7TM_GPCR_serpentine_rcpt_Srg"/>
</dbReference>
<feature type="transmembrane region" description="Helical" evidence="6">
    <location>
        <begin position="312"/>
        <end position="335"/>
    </location>
</feature>
<dbReference type="GO" id="GO:0016020">
    <property type="term" value="C:membrane"/>
    <property type="evidence" value="ECO:0007669"/>
    <property type="project" value="UniProtKB-SubCell"/>
</dbReference>
<dbReference type="WBParaSite" id="BXY_1043000.1">
    <property type="protein sequence ID" value="BXY_1043000.1"/>
    <property type="gene ID" value="BXY_1043000"/>
</dbReference>
<feature type="transmembrane region" description="Helical" evidence="6">
    <location>
        <begin position="753"/>
        <end position="776"/>
    </location>
</feature>
<comment type="subcellular location">
    <subcellularLocation>
        <location evidence="1">Membrane</location>
        <topology evidence="1">Multi-pass membrane protein</topology>
    </subcellularLocation>
</comment>
<dbReference type="Proteomes" id="UP000095284">
    <property type="component" value="Unplaced"/>
</dbReference>
<evidence type="ECO:0000256" key="2">
    <source>
        <dbReference type="ARBA" id="ARBA00005692"/>
    </source>
</evidence>
<reference evidence="8" key="1">
    <citation type="submission" date="2016-11" db="UniProtKB">
        <authorList>
            <consortium name="WormBaseParasite"/>
        </authorList>
    </citation>
    <scope>IDENTIFICATION</scope>
</reference>
<name>A0A1I7SBN1_BURXY</name>
<evidence type="ECO:0000256" key="1">
    <source>
        <dbReference type="ARBA" id="ARBA00004141"/>
    </source>
</evidence>
<feature type="transmembrane region" description="Helical" evidence="6">
    <location>
        <begin position="6"/>
        <end position="30"/>
    </location>
</feature>
<dbReference type="GO" id="GO:0007606">
    <property type="term" value="P:sensory perception of chemical stimulus"/>
    <property type="evidence" value="ECO:0007669"/>
    <property type="project" value="UniProtKB-UniRule"/>
</dbReference>
<feature type="transmembrane region" description="Helical" evidence="6">
    <location>
        <begin position="679"/>
        <end position="700"/>
    </location>
</feature>
<feature type="transmembrane region" description="Helical" evidence="6">
    <location>
        <begin position="187"/>
        <end position="209"/>
    </location>
</feature>
<organism evidence="7 8">
    <name type="scientific">Bursaphelenchus xylophilus</name>
    <name type="common">Pinewood nematode worm</name>
    <name type="synonym">Aphelenchoides xylophilus</name>
    <dbReference type="NCBI Taxonomy" id="6326"/>
    <lineage>
        <taxon>Eukaryota</taxon>
        <taxon>Metazoa</taxon>
        <taxon>Ecdysozoa</taxon>
        <taxon>Nematoda</taxon>
        <taxon>Chromadorea</taxon>
        <taxon>Rhabditida</taxon>
        <taxon>Tylenchina</taxon>
        <taxon>Tylenchomorpha</taxon>
        <taxon>Aphelenchoidea</taxon>
        <taxon>Aphelenchoididae</taxon>
        <taxon>Bursaphelenchus</taxon>
    </lineage>
</organism>
<feature type="transmembrane region" description="Helical" evidence="6">
    <location>
        <begin position="489"/>
        <end position="512"/>
    </location>
</feature>
<feature type="transmembrane region" description="Helical" evidence="6">
    <location>
        <begin position="575"/>
        <end position="601"/>
    </location>
</feature>
<evidence type="ECO:0000313" key="8">
    <source>
        <dbReference type="WBParaSite" id="BXY_1043000.1"/>
    </source>
</evidence>
<feature type="transmembrane region" description="Helical" evidence="6">
    <location>
        <begin position="356"/>
        <end position="377"/>
    </location>
</feature>
<keyword evidence="5 6" id="KW-0472">Membrane</keyword>
<feature type="transmembrane region" description="Helical" evidence="6">
    <location>
        <begin position="81"/>
        <end position="106"/>
    </location>
</feature>
<accession>A0A1I7SBN1</accession>
<evidence type="ECO:0000256" key="5">
    <source>
        <dbReference type="ARBA" id="ARBA00023136"/>
    </source>
</evidence>
<protein>
    <recommendedName>
        <fullName evidence="6">Serpentine receptor class gamma</fullName>
    </recommendedName>
</protein>
<feature type="transmembrane region" description="Helical" evidence="6">
    <location>
        <begin position="415"/>
        <end position="436"/>
    </location>
</feature>
<evidence type="ECO:0000313" key="7">
    <source>
        <dbReference type="Proteomes" id="UP000095284"/>
    </source>
</evidence>
<feature type="transmembrane region" description="Helical" evidence="6">
    <location>
        <begin position="42"/>
        <end position="61"/>
    </location>
</feature>
<dbReference type="GO" id="GO:0004888">
    <property type="term" value="F:transmembrane signaling receptor activity"/>
    <property type="evidence" value="ECO:0007669"/>
    <property type="project" value="InterPro"/>
</dbReference>
<dbReference type="Pfam" id="PF02118">
    <property type="entry name" value="Srg"/>
    <property type="match status" value="3"/>
</dbReference>
<dbReference type="AlphaFoldDB" id="A0A1I7SBN1"/>
<keyword evidence="3 6" id="KW-0812">Transmembrane</keyword>
<keyword evidence="4 6" id="KW-1133">Transmembrane helix</keyword>
<feature type="transmembrane region" description="Helical" evidence="6">
    <location>
        <begin position="720"/>
        <end position="741"/>
    </location>
</feature>
<dbReference type="PANTHER" id="PTHR31552">
    <property type="entry name" value="SERPENTINE RECEPTOR CLASS GAMMA"/>
    <property type="match status" value="1"/>
</dbReference>
<evidence type="ECO:0000256" key="4">
    <source>
        <dbReference type="ARBA" id="ARBA00022989"/>
    </source>
</evidence>